<evidence type="ECO:0000313" key="2">
    <source>
        <dbReference type="EMBL" id="CAE2199569.1"/>
    </source>
</evidence>
<reference evidence="2" key="1">
    <citation type="submission" date="2021-01" db="EMBL/GenBank/DDBJ databases">
        <authorList>
            <person name="Corre E."/>
            <person name="Pelletier E."/>
            <person name="Niang G."/>
            <person name="Scheremetjew M."/>
            <person name="Finn R."/>
            <person name="Kale V."/>
            <person name="Holt S."/>
            <person name="Cochrane G."/>
            <person name="Meng A."/>
            <person name="Brown T."/>
            <person name="Cohen L."/>
        </authorList>
    </citation>
    <scope>NUCLEOTIDE SEQUENCE</scope>
    <source>
        <strain evidence="2">Isolate 1302-5</strain>
    </source>
</reference>
<proteinExistence type="predicted"/>
<evidence type="ECO:0000256" key="1">
    <source>
        <dbReference type="SAM" id="MobiDB-lite"/>
    </source>
</evidence>
<dbReference type="EMBL" id="HBKQ01000197">
    <property type="protein sequence ID" value="CAE2199569.1"/>
    <property type="molecule type" value="Transcribed_RNA"/>
</dbReference>
<organism evidence="2">
    <name type="scientific">Odontella aurita</name>
    <dbReference type="NCBI Taxonomy" id="265563"/>
    <lineage>
        <taxon>Eukaryota</taxon>
        <taxon>Sar</taxon>
        <taxon>Stramenopiles</taxon>
        <taxon>Ochrophyta</taxon>
        <taxon>Bacillariophyta</taxon>
        <taxon>Mediophyceae</taxon>
        <taxon>Biddulphiophycidae</taxon>
        <taxon>Eupodiscales</taxon>
        <taxon>Odontellaceae</taxon>
        <taxon>Odontella</taxon>
    </lineage>
</organism>
<protein>
    <submittedName>
        <fullName evidence="2">Uncharacterized protein</fullName>
    </submittedName>
</protein>
<accession>A0A7S4HHR1</accession>
<feature type="region of interest" description="Disordered" evidence="1">
    <location>
        <begin position="277"/>
        <end position="309"/>
    </location>
</feature>
<gene>
    <name evidence="2" type="ORF">OAUR00152_LOCUS133</name>
</gene>
<sequence>MEDLSADALCGNCNLICDLFLQLLASADLFTDIIVIVEFLNTGYPCYEIWFCDYDHFGEYLGYAGLYLWLAHGCIRVVNEGASQSNHKSYLGDEDLCDRFIKFIFGVYIIRGVFAITEKVLRAVLAPLDPLLAIGFYSSRQEWACLIADNLFFFTKKEKNFFEKLSPLMKYSNVFTNVTAGGRWKVPLALDESRNYLDNANDWEKVTKTRQAKFIIAGAIIEEVFENVGAIMLAIGLALIKGSFSLSSTVSLIVSVVSTIVETGKYMGDFSKIGRLGKKESDDGDAKDEKEGGGEEASPNEQPMENEPFADDFERGESRVTSTVINTDGTVTVLKETLTTNGSKIVECTTYPDWATAENRGAVLSESVEGL</sequence>
<dbReference type="AlphaFoldDB" id="A0A7S4HHR1"/>
<name>A0A7S4HHR1_9STRA</name>